<keyword evidence="5" id="KW-1185">Reference proteome</keyword>
<dbReference type="PANTHER" id="PTHR43669:SF3">
    <property type="entry name" value="ALCOHOL DEHYDROGENASE, PUTATIVE (AFU_ORTHOLOGUE AFUA_3G03445)-RELATED"/>
    <property type="match status" value="1"/>
</dbReference>
<dbReference type="EMBL" id="JBGXBU010000010">
    <property type="protein sequence ID" value="MFM4894774.1"/>
    <property type="molecule type" value="Genomic_DNA"/>
</dbReference>
<dbReference type="SUPFAM" id="SSF51735">
    <property type="entry name" value="NAD(P)-binding Rossmann-fold domains"/>
    <property type="match status" value="1"/>
</dbReference>
<comment type="similarity">
    <text evidence="1 3">Belongs to the short-chain dehydrogenases/reductases (SDR) family.</text>
</comment>
<name>A0ABW9GVR7_9GAMM</name>
<dbReference type="InterPro" id="IPR002347">
    <property type="entry name" value="SDR_fam"/>
</dbReference>
<dbReference type="GeneID" id="97221962"/>
<dbReference type="EC" id="1.-.-.-" evidence="4"/>
<evidence type="ECO:0000256" key="2">
    <source>
        <dbReference type="ARBA" id="ARBA00023002"/>
    </source>
</evidence>
<dbReference type="PANTHER" id="PTHR43669">
    <property type="entry name" value="5-KETO-D-GLUCONATE 5-REDUCTASE"/>
    <property type="match status" value="1"/>
</dbReference>
<dbReference type="GO" id="GO:0016491">
    <property type="term" value="F:oxidoreductase activity"/>
    <property type="evidence" value="ECO:0007669"/>
    <property type="project" value="UniProtKB-KW"/>
</dbReference>
<dbReference type="CDD" id="cd05233">
    <property type="entry name" value="SDR_c"/>
    <property type="match status" value="1"/>
</dbReference>
<evidence type="ECO:0000256" key="1">
    <source>
        <dbReference type="ARBA" id="ARBA00006484"/>
    </source>
</evidence>
<keyword evidence="2 4" id="KW-0560">Oxidoreductase</keyword>
<comment type="caution">
    <text evidence="4">The sequence shown here is derived from an EMBL/GenBank/DDBJ whole genome shotgun (WGS) entry which is preliminary data.</text>
</comment>
<proteinExistence type="inferred from homology"/>
<dbReference type="InterPro" id="IPR036291">
    <property type="entry name" value="NAD(P)-bd_dom_sf"/>
</dbReference>
<evidence type="ECO:0000313" key="4">
    <source>
        <dbReference type="EMBL" id="MFM4894774.1"/>
    </source>
</evidence>
<dbReference type="RefSeq" id="WP_111874268.1">
    <property type="nucleotide sequence ID" value="NZ_JBGXBU010000010.1"/>
</dbReference>
<dbReference type="Gene3D" id="3.40.50.720">
    <property type="entry name" value="NAD(P)-binding Rossmann-like Domain"/>
    <property type="match status" value="1"/>
</dbReference>
<evidence type="ECO:0000313" key="5">
    <source>
        <dbReference type="Proteomes" id="UP001630969"/>
    </source>
</evidence>
<gene>
    <name evidence="4" type="ORF">ACEUDJ_18160</name>
</gene>
<organism evidence="4 5">
    <name type="scientific">Aeromonas bivalvium</name>
    <dbReference type="NCBI Taxonomy" id="440079"/>
    <lineage>
        <taxon>Bacteria</taxon>
        <taxon>Pseudomonadati</taxon>
        <taxon>Pseudomonadota</taxon>
        <taxon>Gammaproteobacteria</taxon>
        <taxon>Aeromonadales</taxon>
        <taxon>Aeromonadaceae</taxon>
        <taxon>Aeromonas</taxon>
    </lineage>
</organism>
<evidence type="ECO:0000256" key="3">
    <source>
        <dbReference type="RuleBase" id="RU000363"/>
    </source>
</evidence>
<dbReference type="Pfam" id="PF00106">
    <property type="entry name" value="adh_short"/>
    <property type="match status" value="1"/>
</dbReference>
<reference evidence="4 5" key="1">
    <citation type="submission" date="2024-09" db="EMBL/GenBank/DDBJ databases">
        <title>Aeromonas strains Genome sequencing and assembly.</title>
        <authorList>
            <person name="Hu X."/>
            <person name="Tang B."/>
        </authorList>
    </citation>
    <scope>NUCLEOTIDE SEQUENCE [LARGE SCALE GENOMIC DNA]</scope>
    <source>
        <strain evidence="4 5">NB23SCDHY001</strain>
    </source>
</reference>
<dbReference type="Proteomes" id="UP001630969">
    <property type="component" value="Unassembled WGS sequence"/>
</dbReference>
<sequence length="226" mass="24642">MYRTILVTGATSGIGYALVEELTRLGYQVFATGRNQEALTRLRQATGCLGETADLADPAALLALYASAEQALGPIDVLVNNAGMNSRKAPLVETSLEEFDQQYAINLRAPYLLAREALKSMQPRGRGYLINVVSTVAKRSSETMGIYTAMKQGLAGLSQVMMKEAQPHGIRVTTLFPGGTDTGFRPQARPQYMQPASVARTLVHLLTLPEDVVMHEMTFRPPVELE</sequence>
<dbReference type="PRINTS" id="PR00080">
    <property type="entry name" value="SDRFAMILY"/>
</dbReference>
<accession>A0ABW9GVR7</accession>
<dbReference type="PRINTS" id="PR00081">
    <property type="entry name" value="GDHRDH"/>
</dbReference>
<protein>
    <submittedName>
        <fullName evidence="4">SDR family oxidoreductase</fullName>
        <ecNumber evidence="4">1.-.-.-</ecNumber>
    </submittedName>
</protein>